<dbReference type="Proteomes" id="UP001209878">
    <property type="component" value="Unassembled WGS sequence"/>
</dbReference>
<evidence type="ECO:0000313" key="3">
    <source>
        <dbReference type="Proteomes" id="UP001209878"/>
    </source>
</evidence>
<accession>A0AAD9K258</accession>
<feature type="region of interest" description="Disordered" evidence="1">
    <location>
        <begin position="1"/>
        <end position="25"/>
    </location>
</feature>
<gene>
    <name evidence="2" type="ORF">NP493_1504g00050</name>
</gene>
<sequence length="77" mass="8392">MPEHTATSGASTQAQLISGKDAPNVTTTTNVLEHTSTQDGELANVTQMMPTESVNSDFRSDERIRDRCCGHNVKTRD</sequence>
<feature type="compositionally biased region" description="Polar residues" evidence="1">
    <location>
        <begin position="1"/>
        <end position="16"/>
    </location>
</feature>
<name>A0AAD9K258_RIDPI</name>
<dbReference type="EMBL" id="JAODUO010001503">
    <property type="protein sequence ID" value="KAK2162733.1"/>
    <property type="molecule type" value="Genomic_DNA"/>
</dbReference>
<reference evidence="2" key="1">
    <citation type="journal article" date="2023" name="Mol. Biol. Evol.">
        <title>Third-Generation Sequencing Reveals the Adaptive Role of the Epigenome in Three Deep-Sea Polychaetes.</title>
        <authorList>
            <person name="Perez M."/>
            <person name="Aroh O."/>
            <person name="Sun Y."/>
            <person name="Lan Y."/>
            <person name="Juniper S.K."/>
            <person name="Young C.R."/>
            <person name="Angers B."/>
            <person name="Qian P.Y."/>
        </authorList>
    </citation>
    <scope>NUCLEOTIDE SEQUENCE</scope>
    <source>
        <strain evidence="2">R07B-5</strain>
    </source>
</reference>
<comment type="caution">
    <text evidence="2">The sequence shown here is derived from an EMBL/GenBank/DDBJ whole genome shotgun (WGS) entry which is preliminary data.</text>
</comment>
<evidence type="ECO:0000313" key="2">
    <source>
        <dbReference type="EMBL" id="KAK2162733.1"/>
    </source>
</evidence>
<evidence type="ECO:0000256" key="1">
    <source>
        <dbReference type="SAM" id="MobiDB-lite"/>
    </source>
</evidence>
<protein>
    <submittedName>
        <fullName evidence="2">Uncharacterized protein</fullName>
    </submittedName>
</protein>
<organism evidence="2 3">
    <name type="scientific">Ridgeia piscesae</name>
    <name type="common">Tubeworm</name>
    <dbReference type="NCBI Taxonomy" id="27915"/>
    <lineage>
        <taxon>Eukaryota</taxon>
        <taxon>Metazoa</taxon>
        <taxon>Spiralia</taxon>
        <taxon>Lophotrochozoa</taxon>
        <taxon>Annelida</taxon>
        <taxon>Polychaeta</taxon>
        <taxon>Sedentaria</taxon>
        <taxon>Canalipalpata</taxon>
        <taxon>Sabellida</taxon>
        <taxon>Siboglinidae</taxon>
        <taxon>Ridgeia</taxon>
    </lineage>
</organism>
<keyword evidence="3" id="KW-1185">Reference proteome</keyword>
<proteinExistence type="predicted"/>
<dbReference type="AlphaFoldDB" id="A0AAD9K258"/>